<name>A0A1H3SKU7_9BACT</name>
<evidence type="ECO:0000313" key="5">
    <source>
        <dbReference type="EMBL" id="SDZ38320.1"/>
    </source>
</evidence>
<comment type="similarity">
    <text evidence="1">Belongs to the glycosyltransferase 2 family.</text>
</comment>
<dbReference type="Pfam" id="PF00535">
    <property type="entry name" value="Glycos_transf_2"/>
    <property type="match status" value="1"/>
</dbReference>
<feature type="domain" description="Glycosyltransferase 2-like" evidence="4">
    <location>
        <begin position="6"/>
        <end position="114"/>
    </location>
</feature>
<keyword evidence="6" id="KW-1185">Reference proteome</keyword>
<dbReference type="CDD" id="cd04186">
    <property type="entry name" value="GT_2_like_c"/>
    <property type="match status" value="1"/>
</dbReference>
<sequence length="334" mass="38409">MEHCAIVILNYNGKEMLRQFLPIVIQHSSFSIFVADNASQDDSIDFLRTNHPEVQILALTQNHGFAGGYNRALEKIKGKFAYYILLNSDVEVTPHWDRTLIEWISDHPHVAAVQPKILSYTNPQYFDHAGAGGGFLDSLGYPFCRGRIFETLELDKGQYDDIIPVDWASGACMVVRAEDFYGTGGFDDRFFAHMEEIDLCWKWRLLGKDIYYHGGVEVKHVGGATLDKSSPQKTFLNFRNSLLMLHNNLPQEKFIFRYLCRVLLDLLAAFVFFLRGNPSHALSVFRAHQDFFRLKSKKKPLVLAPDLSNEDQEKKIKSILWTYYIKGRKIYADI</sequence>
<reference evidence="5 6" key="1">
    <citation type="submission" date="2016-10" db="EMBL/GenBank/DDBJ databases">
        <authorList>
            <person name="Varghese N."/>
            <person name="Submissions S."/>
        </authorList>
    </citation>
    <scope>NUCLEOTIDE SEQUENCE [LARGE SCALE GENOMIC DNA]</scope>
    <source>
        <strain evidence="5 6">DSM 17997</strain>
    </source>
</reference>
<dbReference type="InterPro" id="IPR001173">
    <property type="entry name" value="Glyco_trans_2-like"/>
</dbReference>
<keyword evidence="3" id="KW-0808">Transferase</keyword>
<dbReference type="InterPro" id="IPR029044">
    <property type="entry name" value="Nucleotide-diphossugar_trans"/>
</dbReference>
<evidence type="ECO:0000256" key="1">
    <source>
        <dbReference type="ARBA" id="ARBA00006739"/>
    </source>
</evidence>
<keyword evidence="2" id="KW-0328">Glycosyltransferase</keyword>
<comment type="caution">
    <text evidence="5">The sequence shown here is derived from an EMBL/GenBank/DDBJ whole genome shotgun (WGS) entry which is preliminary data.</text>
</comment>
<accession>A0A1H3SKU7</accession>
<organism evidence="5 6">
    <name type="scientific">Rhodonellum ikkaensis</name>
    <dbReference type="NCBI Taxonomy" id="336829"/>
    <lineage>
        <taxon>Bacteria</taxon>
        <taxon>Pseudomonadati</taxon>
        <taxon>Bacteroidota</taxon>
        <taxon>Cytophagia</taxon>
        <taxon>Cytophagales</taxon>
        <taxon>Cytophagaceae</taxon>
        <taxon>Rhodonellum</taxon>
    </lineage>
</organism>
<proteinExistence type="inferred from homology"/>
<dbReference type="PANTHER" id="PTHR43179">
    <property type="entry name" value="RHAMNOSYLTRANSFERASE WBBL"/>
    <property type="match status" value="1"/>
</dbReference>
<dbReference type="Gene3D" id="3.90.550.10">
    <property type="entry name" value="Spore Coat Polysaccharide Biosynthesis Protein SpsA, Chain A"/>
    <property type="match status" value="1"/>
</dbReference>
<gene>
    <name evidence="5" type="ORF">SAMN05444412_11235</name>
</gene>
<dbReference type="PANTHER" id="PTHR43179:SF12">
    <property type="entry name" value="GALACTOFURANOSYLTRANSFERASE GLFT2"/>
    <property type="match status" value="1"/>
</dbReference>
<dbReference type="SUPFAM" id="SSF53448">
    <property type="entry name" value="Nucleotide-diphospho-sugar transferases"/>
    <property type="match status" value="1"/>
</dbReference>
<evidence type="ECO:0000256" key="2">
    <source>
        <dbReference type="ARBA" id="ARBA00022676"/>
    </source>
</evidence>
<evidence type="ECO:0000256" key="3">
    <source>
        <dbReference type="ARBA" id="ARBA00022679"/>
    </source>
</evidence>
<dbReference type="Proteomes" id="UP000199663">
    <property type="component" value="Unassembled WGS sequence"/>
</dbReference>
<dbReference type="RefSeq" id="WP_019598923.1">
    <property type="nucleotide sequence ID" value="NZ_FNQC01000012.1"/>
</dbReference>
<dbReference type="EMBL" id="FNQC01000012">
    <property type="protein sequence ID" value="SDZ38320.1"/>
    <property type="molecule type" value="Genomic_DNA"/>
</dbReference>
<evidence type="ECO:0000313" key="6">
    <source>
        <dbReference type="Proteomes" id="UP000199663"/>
    </source>
</evidence>
<protein>
    <recommendedName>
        <fullName evidence="4">Glycosyltransferase 2-like domain-containing protein</fullName>
    </recommendedName>
</protein>
<evidence type="ECO:0000259" key="4">
    <source>
        <dbReference type="Pfam" id="PF00535"/>
    </source>
</evidence>